<dbReference type="PANTHER" id="PTHR43409">
    <property type="entry name" value="ANAEROBIC MAGNESIUM-PROTOPORPHYRIN IX MONOMETHYL ESTER CYCLASE-RELATED"/>
    <property type="match status" value="1"/>
</dbReference>
<evidence type="ECO:0000256" key="6">
    <source>
        <dbReference type="ARBA" id="ARBA00023004"/>
    </source>
</evidence>
<evidence type="ECO:0000313" key="10">
    <source>
        <dbReference type="EMBL" id="MBN7771984.1"/>
    </source>
</evidence>
<dbReference type="Pfam" id="PF02310">
    <property type="entry name" value="B12-binding"/>
    <property type="match status" value="1"/>
</dbReference>
<reference evidence="10" key="1">
    <citation type="submission" date="2021-02" db="EMBL/GenBank/DDBJ databases">
        <title>Abyssanaerobacter marinus gen.nov., sp., nov, anaerobic bacterium isolated from the Onnuri vent field of Indian Ocean and suggestion of Mogibacteriaceae fam. nov., and proposal of reclassification of ambiguous this family's genus member.</title>
        <authorList>
            <person name="Kim Y.J."/>
            <person name="Yang J.-A."/>
        </authorList>
    </citation>
    <scope>NUCLEOTIDE SEQUENCE</scope>
    <source>
        <strain evidence="10">DSM 2634</strain>
    </source>
</reference>
<evidence type="ECO:0000259" key="8">
    <source>
        <dbReference type="PROSITE" id="PS51332"/>
    </source>
</evidence>
<comment type="cofactor">
    <cofactor evidence="1">
        <name>[4Fe-4S] cluster</name>
        <dbReference type="ChEBI" id="CHEBI:49883"/>
    </cofactor>
</comment>
<name>A0A939D5W1_CLOAM</name>
<evidence type="ECO:0000256" key="5">
    <source>
        <dbReference type="ARBA" id="ARBA00022723"/>
    </source>
</evidence>
<evidence type="ECO:0000256" key="2">
    <source>
        <dbReference type="ARBA" id="ARBA00022603"/>
    </source>
</evidence>
<dbReference type="InterPro" id="IPR006638">
    <property type="entry name" value="Elp3/MiaA/NifB-like_rSAM"/>
</dbReference>
<dbReference type="GO" id="GO:0031419">
    <property type="term" value="F:cobalamin binding"/>
    <property type="evidence" value="ECO:0007669"/>
    <property type="project" value="InterPro"/>
</dbReference>
<evidence type="ECO:0000256" key="4">
    <source>
        <dbReference type="ARBA" id="ARBA00022691"/>
    </source>
</evidence>
<dbReference type="PROSITE" id="PS51332">
    <property type="entry name" value="B12_BINDING"/>
    <property type="match status" value="1"/>
</dbReference>
<keyword evidence="7" id="KW-0411">Iron-sulfur</keyword>
<keyword evidence="5" id="KW-0479">Metal-binding</keyword>
<keyword evidence="6" id="KW-0408">Iron</keyword>
<dbReference type="AlphaFoldDB" id="A0A939D5W1"/>
<gene>
    <name evidence="10" type="ORF">JYB65_01225</name>
</gene>
<dbReference type="SUPFAM" id="SSF102114">
    <property type="entry name" value="Radical SAM enzymes"/>
    <property type="match status" value="1"/>
</dbReference>
<evidence type="ECO:0000259" key="9">
    <source>
        <dbReference type="PROSITE" id="PS51918"/>
    </source>
</evidence>
<keyword evidence="3" id="KW-0808">Transferase</keyword>
<accession>A0A939D5W1</accession>
<dbReference type="SFLD" id="SFLDG01082">
    <property type="entry name" value="B12-binding_domain_containing"/>
    <property type="match status" value="1"/>
</dbReference>
<dbReference type="InterPro" id="IPR013785">
    <property type="entry name" value="Aldolase_TIM"/>
</dbReference>
<dbReference type="Proteomes" id="UP000664545">
    <property type="component" value="Unassembled WGS sequence"/>
</dbReference>
<dbReference type="SMART" id="SM00729">
    <property type="entry name" value="Elp3"/>
    <property type="match status" value="1"/>
</dbReference>
<dbReference type="PROSITE" id="PS51918">
    <property type="entry name" value="RADICAL_SAM"/>
    <property type="match status" value="1"/>
</dbReference>
<keyword evidence="2" id="KW-0489">Methyltransferase</keyword>
<evidence type="ECO:0000313" key="11">
    <source>
        <dbReference type="Proteomes" id="UP000664545"/>
    </source>
</evidence>
<sequence>MRKIREILFSKQELDIALIQPNFLMPILESDQNEIVREYWKSMNNSEPLGDTPNEPNHGLFSLAASLRQAGHSVDVLDFQAFDRFLRETENRLITLEDIKASIAMKQARYFGISTITVASENALHIARIIKEIHPDSKVIFGGMHPTLYGEHFIKHEEVDIIIPGEGNQVIVDIVETSGSESELAKIDGILFKDHTGNVVVTKKRSCCHIELDELPYPAYDLICQESLPLMPRIFSVRGCPFSCVFCSCNAFYSIAYDDYVVGVRDPKKVVDEIEHLYNNYSIKFYCFGDLTFMTNKKQSHEICNELIKRGLGHISWWCQTTVGRLNLDDLQLMKKAGCVQVGLGVENSSQDALDLVGKPFDFRSTEQQCKLIRQAGIDPITYWMVGLGTENFQTSKNMIDRICYFIRNDLTELSHIGVPVPYPGSLLWNTPEKYGLEIVSKDFSNYWMNSDELGYSLPAVRTKYLSREHIYAIWQYALIATAEEYKNRSLRRLNKGESNNEQ</sequence>
<dbReference type="GO" id="GO:0046872">
    <property type="term" value="F:metal ion binding"/>
    <property type="evidence" value="ECO:0007669"/>
    <property type="project" value="UniProtKB-KW"/>
</dbReference>
<protein>
    <submittedName>
        <fullName evidence="10">Cobalamin-dependent protein</fullName>
    </submittedName>
</protein>
<dbReference type="SFLD" id="SFLDS00029">
    <property type="entry name" value="Radical_SAM"/>
    <property type="match status" value="1"/>
</dbReference>
<dbReference type="Pfam" id="PF04055">
    <property type="entry name" value="Radical_SAM"/>
    <property type="match status" value="1"/>
</dbReference>
<comment type="caution">
    <text evidence="10">The sequence shown here is derived from an EMBL/GenBank/DDBJ whole genome shotgun (WGS) entry which is preliminary data.</text>
</comment>
<feature type="domain" description="Radical SAM core" evidence="9">
    <location>
        <begin position="225"/>
        <end position="457"/>
    </location>
</feature>
<dbReference type="RefSeq" id="WP_206580763.1">
    <property type="nucleotide sequence ID" value="NZ_JAFJZZ010000001.1"/>
</dbReference>
<dbReference type="Gene3D" id="3.40.50.280">
    <property type="entry name" value="Cobalamin-binding domain"/>
    <property type="match status" value="1"/>
</dbReference>
<feature type="domain" description="B12-binding" evidence="8">
    <location>
        <begin position="40"/>
        <end position="185"/>
    </location>
</feature>
<dbReference type="InterPro" id="IPR006158">
    <property type="entry name" value="Cobalamin-bd"/>
</dbReference>
<dbReference type="InterPro" id="IPR034466">
    <property type="entry name" value="Methyltransferase_Class_B"/>
</dbReference>
<keyword evidence="4" id="KW-0949">S-adenosyl-L-methionine</keyword>
<dbReference type="GO" id="GO:0003824">
    <property type="term" value="F:catalytic activity"/>
    <property type="evidence" value="ECO:0007669"/>
    <property type="project" value="InterPro"/>
</dbReference>
<keyword evidence="11" id="KW-1185">Reference proteome</keyword>
<dbReference type="CDD" id="cd01335">
    <property type="entry name" value="Radical_SAM"/>
    <property type="match status" value="1"/>
</dbReference>
<dbReference type="InterPro" id="IPR007197">
    <property type="entry name" value="rSAM"/>
</dbReference>
<proteinExistence type="predicted"/>
<dbReference type="GO" id="GO:0051539">
    <property type="term" value="F:4 iron, 4 sulfur cluster binding"/>
    <property type="evidence" value="ECO:0007669"/>
    <property type="project" value="UniProtKB-KW"/>
</dbReference>
<dbReference type="CDD" id="cd02068">
    <property type="entry name" value="radical_SAM_B12_BD"/>
    <property type="match status" value="1"/>
</dbReference>
<dbReference type="Gene3D" id="3.20.20.70">
    <property type="entry name" value="Aldolase class I"/>
    <property type="match status" value="1"/>
</dbReference>
<dbReference type="PANTHER" id="PTHR43409:SF7">
    <property type="entry name" value="BLL1977 PROTEIN"/>
    <property type="match status" value="1"/>
</dbReference>
<dbReference type="SFLD" id="SFLDG01123">
    <property type="entry name" value="methyltransferase_(Class_B)"/>
    <property type="match status" value="1"/>
</dbReference>
<evidence type="ECO:0000256" key="3">
    <source>
        <dbReference type="ARBA" id="ARBA00022679"/>
    </source>
</evidence>
<evidence type="ECO:0000256" key="7">
    <source>
        <dbReference type="ARBA" id="ARBA00023014"/>
    </source>
</evidence>
<dbReference type="InterPro" id="IPR058240">
    <property type="entry name" value="rSAM_sf"/>
</dbReference>
<organism evidence="10 11">
    <name type="scientific">Clostridium aminobutyricum</name>
    <dbReference type="NCBI Taxonomy" id="33953"/>
    <lineage>
        <taxon>Bacteria</taxon>
        <taxon>Bacillati</taxon>
        <taxon>Bacillota</taxon>
        <taxon>Clostridia</taxon>
        <taxon>Eubacteriales</taxon>
        <taxon>Clostridiaceae</taxon>
        <taxon>Clostridium</taxon>
    </lineage>
</organism>
<dbReference type="InterPro" id="IPR051198">
    <property type="entry name" value="BchE-like"/>
</dbReference>
<dbReference type="EMBL" id="JAFJZZ010000001">
    <property type="protein sequence ID" value="MBN7771984.1"/>
    <property type="molecule type" value="Genomic_DNA"/>
</dbReference>
<evidence type="ECO:0000256" key="1">
    <source>
        <dbReference type="ARBA" id="ARBA00001966"/>
    </source>
</evidence>